<gene>
    <name evidence="1" type="ORF">QFC19_004004</name>
</gene>
<keyword evidence="2" id="KW-1185">Reference proteome</keyword>
<sequence>MFGNKEESFKIEQQLNESEPPIHKHLEDEGVEVTRRAQVEKKLKLKLDARFSILIVIYILNYMYVRV</sequence>
<reference evidence="1" key="1">
    <citation type="submission" date="2023-04" db="EMBL/GenBank/DDBJ databases">
        <title>Draft Genome sequencing of Naganishia species isolated from polar environments using Oxford Nanopore Technology.</title>
        <authorList>
            <person name="Leo P."/>
            <person name="Venkateswaran K."/>
        </authorList>
    </citation>
    <scope>NUCLEOTIDE SEQUENCE</scope>
    <source>
        <strain evidence="1">MNA-CCFEE 5261</strain>
    </source>
</reference>
<dbReference type="EMBL" id="JASBWR010000040">
    <property type="protein sequence ID" value="KAJ9104362.1"/>
    <property type="molecule type" value="Genomic_DNA"/>
</dbReference>
<accession>A0ACC2VYF7</accession>
<dbReference type="Proteomes" id="UP001241377">
    <property type="component" value="Unassembled WGS sequence"/>
</dbReference>
<comment type="caution">
    <text evidence="1">The sequence shown here is derived from an EMBL/GenBank/DDBJ whole genome shotgun (WGS) entry which is preliminary data.</text>
</comment>
<name>A0ACC2VYF7_9TREE</name>
<evidence type="ECO:0000313" key="2">
    <source>
        <dbReference type="Proteomes" id="UP001241377"/>
    </source>
</evidence>
<organism evidence="1 2">
    <name type="scientific">Naganishia cerealis</name>
    <dbReference type="NCBI Taxonomy" id="610337"/>
    <lineage>
        <taxon>Eukaryota</taxon>
        <taxon>Fungi</taxon>
        <taxon>Dikarya</taxon>
        <taxon>Basidiomycota</taxon>
        <taxon>Agaricomycotina</taxon>
        <taxon>Tremellomycetes</taxon>
        <taxon>Filobasidiales</taxon>
        <taxon>Filobasidiaceae</taxon>
        <taxon>Naganishia</taxon>
    </lineage>
</organism>
<protein>
    <submittedName>
        <fullName evidence="1">Uncharacterized protein</fullName>
    </submittedName>
</protein>
<evidence type="ECO:0000313" key="1">
    <source>
        <dbReference type="EMBL" id="KAJ9104362.1"/>
    </source>
</evidence>
<proteinExistence type="predicted"/>